<dbReference type="AlphaFoldDB" id="A0A1Y2D598"/>
<sequence>MPFLVILRYIGYLVLAIILGIGIGSTLIFFYKLIKKFINRKRENKSELPLYKKEVLDISDSYIIKQNSQSIDFMSPTQSDSQVNLYPNQKILQSTEEEQNINTLNTINRLIDRDKAKQKANIDSILI</sequence>
<evidence type="ECO:0008006" key="4">
    <source>
        <dbReference type="Google" id="ProtNLM"/>
    </source>
</evidence>
<keyword evidence="3" id="KW-1185">Reference proteome</keyword>
<protein>
    <recommendedName>
        <fullName evidence="4">Transmembrane protein</fullName>
    </recommendedName>
</protein>
<proteinExistence type="predicted"/>
<evidence type="ECO:0000313" key="2">
    <source>
        <dbReference type="EMBL" id="ORY54489.1"/>
    </source>
</evidence>
<reference evidence="2 3" key="1">
    <citation type="submission" date="2016-08" db="EMBL/GenBank/DDBJ databases">
        <title>A Parts List for Fungal Cellulosomes Revealed by Comparative Genomics.</title>
        <authorList>
            <consortium name="DOE Joint Genome Institute"/>
            <person name="Haitjema C.H."/>
            <person name="Gilmore S.P."/>
            <person name="Henske J.K."/>
            <person name="Solomon K.V."/>
            <person name="De Groot R."/>
            <person name="Kuo A."/>
            <person name="Mondo S.J."/>
            <person name="Salamov A.A."/>
            <person name="Labutti K."/>
            <person name="Zhao Z."/>
            <person name="Chiniquy J."/>
            <person name="Barry K."/>
            <person name="Brewer H.M."/>
            <person name="Purvine S.O."/>
            <person name="Wright A.T."/>
            <person name="Boxma B."/>
            <person name="Van Alen T."/>
            <person name="Hackstein J.H."/>
            <person name="Baker S.E."/>
            <person name="Grigoriev I.V."/>
            <person name="O'Malley M.A."/>
        </authorList>
    </citation>
    <scope>NUCLEOTIDE SEQUENCE [LARGE SCALE GENOMIC DNA]</scope>
    <source>
        <strain evidence="2 3">G1</strain>
    </source>
</reference>
<feature type="transmembrane region" description="Helical" evidence="1">
    <location>
        <begin position="6"/>
        <end position="31"/>
    </location>
</feature>
<keyword evidence="1" id="KW-0812">Transmembrane</keyword>
<name>A0A1Y2D598_9FUNG</name>
<dbReference type="Proteomes" id="UP000193920">
    <property type="component" value="Unassembled WGS sequence"/>
</dbReference>
<dbReference type="EMBL" id="MCOG01000084">
    <property type="protein sequence ID" value="ORY54489.1"/>
    <property type="molecule type" value="Genomic_DNA"/>
</dbReference>
<evidence type="ECO:0000313" key="3">
    <source>
        <dbReference type="Proteomes" id="UP000193920"/>
    </source>
</evidence>
<gene>
    <name evidence="2" type="ORF">LY90DRAFT_669949</name>
</gene>
<organism evidence="2 3">
    <name type="scientific">Neocallimastix californiae</name>
    <dbReference type="NCBI Taxonomy" id="1754190"/>
    <lineage>
        <taxon>Eukaryota</taxon>
        <taxon>Fungi</taxon>
        <taxon>Fungi incertae sedis</taxon>
        <taxon>Chytridiomycota</taxon>
        <taxon>Chytridiomycota incertae sedis</taxon>
        <taxon>Neocallimastigomycetes</taxon>
        <taxon>Neocallimastigales</taxon>
        <taxon>Neocallimastigaceae</taxon>
        <taxon>Neocallimastix</taxon>
    </lineage>
</organism>
<keyword evidence="1" id="KW-1133">Transmembrane helix</keyword>
<evidence type="ECO:0000256" key="1">
    <source>
        <dbReference type="SAM" id="Phobius"/>
    </source>
</evidence>
<accession>A0A1Y2D598</accession>
<comment type="caution">
    <text evidence="2">The sequence shown here is derived from an EMBL/GenBank/DDBJ whole genome shotgun (WGS) entry which is preliminary data.</text>
</comment>
<keyword evidence="1" id="KW-0472">Membrane</keyword>